<sequence length="263" mass="30515">MRSLFKLCLLLVLTLGVCSSQAETMEEKGLRIAKESESRNNGFIGEESNLEMVLIDAYGSRIIRKMKGKVFEVIGDGDKSLNIFMNPKDVKGTKMLTWSHKDKDDKQWLYLPSLRRVKKISSKNKSSSFMGSEFSYEDLGSQETEKYTYNFIKDGKSSEGKDVYILERKPKAKSGYSKQVIYISKDHMNTVYVEYFDRKGEILKKAVMSGFKSYTIKGKTIHRPNQIHMKNLQTKKESIFKWHDRKIGIKLKERLFTKRALKK</sequence>
<dbReference type="CDD" id="cd16329">
    <property type="entry name" value="LolA_like"/>
    <property type="match status" value="1"/>
</dbReference>
<feature type="chain" id="PRO_5013209570" description="Uncharacterized protein TP-0789 domain-containing protein" evidence="1">
    <location>
        <begin position="23"/>
        <end position="263"/>
    </location>
</feature>
<evidence type="ECO:0000259" key="2">
    <source>
        <dbReference type="Pfam" id="PF17131"/>
    </source>
</evidence>
<feature type="signal peptide" evidence="1">
    <location>
        <begin position="1"/>
        <end position="22"/>
    </location>
</feature>
<organism evidence="3 4">
    <name type="scientific">Halobacteriovorax marinus</name>
    <dbReference type="NCBI Taxonomy" id="97084"/>
    <lineage>
        <taxon>Bacteria</taxon>
        <taxon>Pseudomonadati</taxon>
        <taxon>Bdellovibrionota</taxon>
        <taxon>Bacteriovoracia</taxon>
        <taxon>Bacteriovoracales</taxon>
        <taxon>Halobacteriovoraceae</taxon>
        <taxon>Halobacteriovorax</taxon>
    </lineage>
</organism>
<dbReference type="Proteomes" id="UP000196531">
    <property type="component" value="Unassembled WGS sequence"/>
</dbReference>
<evidence type="ECO:0000313" key="3">
    <source>
        <dbReference type="EMBL" id="OUR96790.1"/>
    </source>
</evidence>
<dbReference type="Gene3D" id="2.50.20.10">
    <property type="entry name" value="Lipoprotein localisation LolA/LolB/LppX"/>
    <property type="match status" value="1"/>
</dbReference>
<dbReference type="EMBL" id="MAAO01000006">
    <property type="protein sequence ID" value="OUR96790.1"/>
    <property type="molecule type" value="Genomic_DNA"/>
</dbReference>
<protein>
    <recommendedName>
        <fullName evidence="2">Uncharacterized protein TP-0789 domain-containing protein</fullName>
    </recommendedName>
</protein>
<feature type="domain" description="Uncharacterized protein TP-0789" evidence="2">
    <location>
        <begin position="78"/>
        <end position="263"/>
    </location>
</feature>
<dbReference type="InterPro" id="IPR033399">
    <property type="entry name" value="TP_0789-like"/>
</dbReference>
<name>A0A1Y5FD67_9BACT</name>
<accession>A0A1Y5FD67</accession>
<comment type="caution">
    <text evidence="3">The sequence shown here is derived from an EMBL/GenBank/DDBJ whole genome shotgun (WGS) entry which is preliminary data.</text>
</comment>
<evidence type="ECO:0000313" key="4">
    <source>
        <dbReference type="Proteomes" id="UP000196531"/>
    </source>
</evidence>
<dbReference type="Pfam" id="PF17131">
    <property type="entry name" value="LolA_like"/>
    <property type="match status" value="1"/>
</dbReference>
<reference evidence="4" key="1">
    <citation type="journal article" date="2017" name="Proc. Natl. Acad. Sci. U.S.A.">
        <title>Simulation of Deepwater Horizon oil plume reveals substrate specialization within a complex community of hydrocarbon-degraders.</title>
        <authorList>
            <person name="Hu P."/>
            <person name="Dubinsky E.A."/>
            <person name="Probst A.J."/>
            <person name="Wang J."/>
            <person name="Sieber C.M.K."/>
            <person name="Tom L.M."/>
            <person name="Gardinali P."/>
            <person name="Banfield J.F."/>
            <person name="Atlas R.M."/>
            <person name="Andersen G.L."/>
        </authorList>
    </citation>
    <scope>NUCLEOTIDE SEQUENCE [LARGE SCALE GENOMIC DNA]</scope>
</reference>
<dbReference type="AlphaFoldDB" id="A0A1Y5FD67"/>
<proteinExistence type="predicted"/>
<evidence type="ECO:0000256" key="1">
    <source>
        <dbReference type="SAM" id="SignalP"/>
    </source>
</evidence>
<gene>
    <name evidence="3" type="ORF">A9Q84_10640</name>
</gene>
<keyword evidence="1" id="KW-0732">Signal</keyword>